<protein>
    <recommendedName>
        <fullName evidence="8">Pseudouridine synthase</fullName>
        <ecNumber evidence="8">5.4.99.-</ecNumber>
    </recommendedName>
</protein>
<dbReference type="NCBIfam" id="TIGR00005">
    <property type="entry name" value="rluA_subfam"/>
    <property type="match status" value="1"/>
</dbReference>
<dbReference type="RefSeq" id="WP_036634809.1">
    <property type="nucleotide sequence ID" value="NZ_JFZB01000003.1"/>
</dbReference>
<evidence type="ECO:0000256" key="3">
    <source>
        <dbReference type="ARBA" id="ARBA00023235"/>
    </source>
</evidence>
<dbReference type="PROSITE" id="PS50889">
    <property type="entry name" value="S4"/>
    <property type="match status" value="1"/>
</dbReference>
<feature type="domain" description="RNA-binding S4" evidence="10">
    <location>
        <begin position="20"/>
        <end position="67"/>
    </location>
</feature>
<accession>A0A086Y620</accession>
<dbReference type="STRING" id="1105367.CG50_08790"/>
<comment type="similarity">
    <text evidence="1 8">Belongs to the pseudouridine synthase RluA family.</text>
</comment>
<feature type="domain" description="Pseudouridine synthase RsuA/RluA-like" evidence="9">
    <location>
        <begin position="96"/>
        <end position="269"/>
    </location>
</feature>
<comment type="function">
    <text evidence="5">Responsible for synthesis of pseudouridine from uracil at positions 1911, 1915 and 1917 in 23S ribosomal RNA.</text>
</comment>
<dbReference type="SUPFAM" id="SSF55120">
    <property type="entry name" value="Pseudouridine synthase"/>
    <property type="match status" value="1"/>
</dbReference>
<evidence type="ECO:0000256" key="5">
    <source>
        <dbReference type="ARBA" id="ARBA00056072"/>
    </source>
</evidence>
<comment type="catalytic activity">
    <reaction evidence="8">
        <text>a uridine in RNA = a pseudouridine in RNA</text>
        <dbReference type="Rhea" id="RHEA:48348"/>
        <dbReference type="Rhea" id="RHEA-COMP:12068"/>
        <dbReference type="Rhea" id="RHEA-COMP:12069"/>
        <dbReference type="ChEBI" id="CHEBI:65314"/>
        <dbReference type="ChEBI" id="CHEBI:65315"/>
    </reaction>
</comment>
<dbReference type="eggNOG" id="COG0564">
    <property type="taxonomic scope" value="Bacteria"/>
</dbReference>
<dbReference type="InterPro" id="IPR002942">
    <property type="entry name" value="S4_RNA-bd"/>
</dbReference>
<evidence type="ECO:0000256" key="8">
    <source>
        <dbReference type="RuleBase" id="RU362028"/>
    </source>
</evidence>
<keyword evidence="3 8" id="KW-0413">Isomerase</keyword>
<keyword evidence="2 7" id="KW-0694">RNA-binding</keyword>
<dbReference type="EMBL" id="JFZB01000003">
    <property type="protein sequence ID" value="KFI29720.1"/>
    <property type="molecule type" value="Genomic_DNA"/>
</dbReference>
<dbReference type="GO" id="GO:0000455">
    <property type="term" value="P:enzyme-directed rRNA pseudouridine synthesis"/>
    <property type="evidence" value="ECO:0007669"/>
    <property type="project" value="UniProtKB-ARBA"/>
</dbReference>
<dbReference type="InterPro" id="IPR050188">
    <property type="entry name" value="RluA_PseudoU_synthase"/>
</dbReference>
<dbReference type="InterPro" id="IPR020103">
    <property type="entry name" value="PsdUridine_synth_cat_dom_sf"/>
</dbReference>
<dbReference type="SUPFAM" id="SSF55174">
    <property type="entry name" value="Alpha-L RNA-binding motif"/>
    <property type="match status" value="1"/>
</dbReference>
<dbReference type="PANTHER" id="PTHR21600">
    <property type="entry name" value="MITOCHONDRIAL RNA PSEUDOURIDINE SYNTHASE"/>
    <property type="match status" value="1"/>
</dbReference>
<comment type="catalytic activity">
    <reaction evidence="4">
        <text>uridine(1911/1915/1917) in 23S rRNA = pseudouridine(1911/1915/1917) in 23S rRNA</text>
        <dbReference type="Rhea" id="RHEA:42524"/>
        <dbReference type="Rhea" id="RHEA-COMP:10097"/>
        <dbReference type="Rhea" id="RHEA-COMP:10098"/>
        <dbReference type="ChEBI" id="CHEBI:65314"/>
        <dbReference type="ChEBI" id="CHEBI:65315"/>
        <dbReference type="EC" id="5.4.99.23"/>
    </reaction>
</comment>
<dbReference type="AlphaFoldDB" id="A0A086Y620"/>
<dbReference type="FunFam" id="3.30.2350.10:FF:000006">
    <property type="entry name" value="Pseudouridine synthase"/>
    <property type="match status" value="1"/>
</dbReference>
<evidence type="ECO:0000313" key="11">
    <source>
        <dbReference type="EMBL" id="KFI29720.1"/>
    </source>
</evidence>
<evidence type="ECO:0000259" key="9">
    <source>
        <dbReference type="Pfam" id="PF00849"/>
    </source>
</evidence>
<feature type="active site" evidence="6">
    <location>
        <position position="147"/>
    </location>
</feature>
<dbReference type="InterPro" id="IPR036986">
    <property type="entry name" value="S4_RNA-bd_sf"/>
</dbReference>
<organism evidence="11 12">
    <name type="scientific">Paenirhodobacter enshiensis</name>
    <dbReference type="NCBI Taxonomy" id="1105367"/>
    <lineage>
        <taxon>Bacteria</taxon>
        <taxon>Pseudomonadati</taxon>
        <taxon>Pseudomonadota</taxon>
        <taxon>Alphaproteobacteria</taxon>
        <taxon>Rhodobacterales</taxon>
        <taxon>Rhodobacter group</taxon>
        <taxon>Paenirhodobacter</taxon>
    </lineage>
</organism>
<keyword evidence="12" id="KW-1185">Reference proteome</keyword>
<dbReference type="Gene3D" id="3.10.290.10">
    <property type="entry name" value="RNA-binding S4 domain"/>
    <property type="match status" value="1"/>
</dbReference>
<dbReference type="CDD" id="cd02869">
    <property type="entry name" value="PseudoU_synth_RluA_like"/>
    <property type="match status" value="1"/>
</dbReference>
<evidence type="ECO:0000256" key="1">
    <source>
        <dbReference type="ARBA" id="ARBA00010876"/>
    </source>
</evidence>
<dbReference type="OrthoDB" id="9807829at2"/>
<gene>
    <name evidence="11" type="ORF">CG50_08790</name>
</gene>
<evidence type="ECO:0000256" key="7">
    <source>
        <dbReference type="PROSITE-ProRule" id="PRU00182"/>
    </source>
</evidence>
<dbReference type="InterPro" id="IPR006145">
    <property type="entry name" value="PsdUridine_synth_RsuA/RluA"/>
</dbReference>
<evidence type="ECO:0000256" key="6">
    <source>
        <dbReference type="PIRSR" id="PIRSR606225-1"/>
    </source>
</evidence>
<dbReference type="PANTHER" id="PTHR21600:SF44">
    <property type="entry name" value="RIBOSOMAL LARGE SUBUNIT PSEUDOURIDINE SYNTHASE D"/>
    <property type="match status" value="1"/>
</dbReference>
<dbReference type="GO" id="GO:0003723">
    <property type="term" value="F:RNA binding"/>
    <property type="evidence" value="ECO:0007669"/>
    <property type="project" value="UniProtKB-KW"/>
</dbReference>
<dbReference type="GO" id="GO:0160140">
    <property type="term" value="F:23S rRNA pseudouridine(1911/1915/1917) synthase activity"/>
    <property type="evidence" value="ECO:0007669"/>
    <property type="project" value="UniProtKB-EC"/>
</dbReference>
<dbReference type="PROSITE" id="PS01129">
    <property type="entry name" value="PSI_RLU"/>
    <property type="match status" value="1"/>
</dbReference>
<evidence type="ECO:0000313" key="12">
    <source>
        <dbReference type="Proteomes" id="UP000028824"/>
    </source>
</evidence>
<evidence type="ECO:0000256" key="4">
    <source>
        <dbReference type="ARBA" id="ARBA00036882"/>
    </source>
</evidence>
<name>A0A086Y620_9RHOB</name>
<dbReference type="EC" id="5.4.99.-" evidence="8"/>
<dbReference type="Gene3D" id="3.30.2350.10">
    <property type="entry name" value="Pseudouridine synthase"/>
    <property type="match status" value="1"/>
</dbReference>
<dbReference type="Pfam" id="PF00849">
    <property type="entry name" value="PseudoU_synth_2"/>
    <property type="match status" value="1"/>
</dbReference>
<dbReference type="InterPro" id="IPR006225">
    <property type="entry name" value="PsdUridine_synth_RluC/D"/>
</dbReference>
<reference evidence="11 12" key="1">
    <citation type="submission" date="2014-03" db="EMBL/GenBank/DDBJ databases">
        <title>Genome of Paenirhodobacter enshiensis DW2-9.</title>
        <authorList>
            <person name="Wang D."/>
            <person name="Wang G."/>
        </authorList>
    </citation>
    <scope>NUCLEOTIDE SEQUENCE [LARGE SCALE GENOMIC DNA]</scope>
    <source>
        <strain evidence="11 12">DW2-9</strain>
    </source>
</reference>
<evidence type="ECO:0000256" key="2">
    <source>
        <dbReference type="ARBA" id="ARBA00022884"/>
    </source>
</evidence>
<comment type="caution">
    <text evidence="11">The sequence shown here is derived from an EMBL/GenBank/DDBJ whole genome shotgun (WGS) entry which is preliminary data.</text>
</comment>
<dbReference type="Pfam" id="PF01479">
    <property type="entry name" value="S4"/>
    <property type="match status" value="1"/>
</dbReference>
<sequence length="351" mass="37392">MSGISENILRVTIGEAPADRLDKALAALVPEEAALSRSRLARMIAEGAVRRDGQPVTDQKARVAEGEIYEITLDPPRTVETVAQDIPLTVVWEDEDLIVIDKPAGLVVHPAPGSEDGTLVNALLHHFGGHLSGIGGEARPGIVHRIDKDTSGLLVVAKSDRAHHSLARQFEKHSVHRHYLAVVHGVPSAADPRLRGTRGVSFELGGILKVTSQLARHKTDRQRQAVIFEGGRHAITRARVVEDFNGAAALVDCWLETGRTHQIRVHMAHAGHGLIGDPTYGGRRKLQTKLVGEAGVTAAGAFPRQALHAATLGFVHPVTGEELEFSSPLPADMEALIAALRAGAAAAGAHN</sequence>
<dbReference type="InterPro" id="IPR006224">
    <property type="entry name" value="PsdUridine_synth_RluA-like_CS"/>
</dbReference>
<dbReference type="Proteomes" id="UP000028824">
    <property type="component" value="Unassembled WGS sequence"/>
</dbReference>
<evidence type="ECO:0000259" key="10">
    <source>
        <dbReference type="Pfam" id="PF01479"/>
    </source>
</evidence>
<proteinExistence type="inferred from homology"/>
<dbReference type="CDD" id="cd00165">
    <property type="entry name" value="S4"/>
    <property type="match status" value="1"/>
</dbReference>